<dbReference type="EMBL" id="JNVD01000022">
    <property type="protein sequence ID" value="KOC20384.1"/>
    <property type="molecule type" value="Genomic_DNA"/>
</dbReference>
<reference evidence="3" key="1">
    <citation type="submission" date="2014-06" db="EMBL/GenBank/DDBJ databases">
        <title>Draft genome sequence of C. testosteroni WDL7.</title>
        <authorList>
            <person name="Wu Y."/>
            <person name="Seshan H."/>
            <person name="Arumugam K."/>
        </authorList>
    </citation>
    <scope>NUCLEOTIDE SEQUENCE [LARGE SCALE GENOMIC DNA]</scope>
    <source>
        <strain evidence="3">WDL7</strain>
    </source>
</reference>
<organism evidence="2 3">
    <name type="scientific">Comamonas testosteroni</name>
    <name type="common">Pseudomonas testosteroni</name>
    <dbReference type="NCBI Taxonomy" id="285"/>
    <lineage>
        <taxon>Bacteria</taxon>
        <taxon>Pseudomonadati</taxon>
        <taxon>Pseudomonadota</taxon>
        <taxon>Betaproteobacteria</taxon>
        <taxon>Burkholderiales</taxon>
        <taxon>Comamonadaceae</taxon>
        <taxon>Comamonas</taxon>
    </lineage>
</organism>
<evidence type="ECO:0000313" key="2">
    <source>
        <dbReference type="EMBL" id="KOC20384.1"/>
    </source>
</evidence>
<protein>
    <recommendedName>
        <fullName evidence="1">Replication initiation protein-like C-terminal domain-containing protein</fullName>
    </recommendedName>
</protein>
<evidence type="ECO:0000259" key="1">
    <source>
        <dbReference type="Pfam" id="PF02486"/>
    </source>
</evidence>
<comment type="caution">
    <text evidence="2">The sequence shown here is derived from an EMBL/GenBank/DDBJ whole genome shotgun (WGS) entry which is preliminary data.</text>
</comment>
<accession>A0A0L7MEQ5</accession>
<dbReference type="PATRIC" id="fig|285.49.peg.2671"/>
<evidence type="ECO:0000313" key="3">
    <source>
        <dbReference type="Proteomes" id="UP000037442"/>
    </source>
</evidence>
<name>A0A0L7MEQ5_COMTE</name>
<dbReference type="AlphaFoldDB" id="A0A0L7MEQ5"/>
<dbReference type="Pfam" id="PF02486">
    <property type="entry name" value="Rep_trans"/>
    <property type="match status" value="1"/>
</dbReference>
<sequence length="423" mass="48291">MSKRQNDLVLVNNREIKVRLHAAKVEEWSYIHIDWLRFTVNRRHAPVPSVELLFPESDGSIDYMAERDGWSENRRAAAHAEVKHRRQRVVNLLKDLPDPDYQASSQAFTLAEEVAEILGQDFTADPLIQKGKDFYRFRIDILRKGHPVGWVGFLATNNGKRAENQNNTLHVNLEGMACTFAQRGWPQVMADYIEDHRGVITRIDLAADFMDGIGDKGHGDVFERFFEEYRAGLMDHLGHRPDSDVSGDHLSKKKGRSFYLGSRAGGKLTNIYEKGKQLFGKEDDSKWIRVELRYGNQKRVLKPDMLRNPAGFFAGASDWHASILREMSVQAVPEPVKCEKQIQIQTIDAEVTRNARWFMNTAGASAVLAFINLPKEQMHGLFKEFENRLPNRLRKFGMTDIESAYQRVFTKLASSGRASPAFA</sequence>
<gene>
    <name evidence="2" type="ORF">GL58_12920</name>
</gene>
<proteinExistence type="predicted"/>
<dbReference type="Proteomes" id="UP000037442">
    <property type="component" value="Unassembled WGS sequence"/>
</dbReference>
<dbReference type="InterPro" id="IPR003491">
    <property type="entry name" value="REP-like_C"/>
</dbReference>
<feature type="domain" description="Replication initiation protein-like C-terminal" evidence="1">
    <location>
        <begin position="199"/>
        <end position="309"/>
    </location>
</feature>
<dbReference type="RefSeq" id="WP_053283712.1">
    <property type="nucleotide sequence ID" value="NZ_JNVD01000022.1"/>
</dbReference>